<organism evidence="2 3">
    <name type="scientific">Cnephaeus nilssonii</name>
    <name type="common">Northern bat</name>
    <name type="synonym">Eptesicus nilssonii</name>
    <dbReference type="NCBI Taxonomy" id="3371016"/>
    <lineage>
        <taxon>Eukaryota</taxon>
        <taxon>Metazoa</taxon>
        <taxon>Chordata</taxon>
        <taxon>Craniata</taxon>
        <taxon>Vertebrata</taxon>
        <taxon>Euteleostomi</taxon>
        <taxon>Mammalia</taxon>
        <taxon>Eutheria</taxon>
        <taxon>Laurasiatheria</taxon>
        <taxon>Chiroptera</taxon>
        <taxon>Yangochiroptera</taxon>
        <taxon>Vespertilionidae</taxon>
        <taxon>Cnephaeus</taxon>
    </lineage>
</organism>
<proteinExistence type="predicted"/>
<protein>
    <submittedName>
        <fullName evidence="2">Uncharacterized protein</fullName>
    </submittedName>
</protein>
<feature type="compositionally biased region" description="Acidic residues" evidence="1">
    <location>
        <begin position="100"/>
        <end position="109"/>
    </location>
</feature>
<evidence type="ECO:0000313" key="3">
    <source>
        <dbReference type="Proteomes" id="UP001177744"/>
    </source>
</evidence>
<accession>A0AA40HSV5</accession>
<comment type="caution">
    <text evidence="2">The sequence shown here is derived from an EMBL/GenBank/DDBJ whole genome shotgun (WGS) entry which is preliminary data.</text>
</comment>
<reference evidence="2" key="1">
    <citation type="submission" date="2023-06" db="EMBL/GenBank/DDBJ databases">
        <title>Reference genome for the Northern bat (Eptesicus nilssonii), a most northern bat species.</title>
        <authorList>
            <person name="Laine V.N."/>
            <person name="Pulliainen A.T."/>
            <person name="Lilley T.M."/>
        </authorList>
    </citation>
    <scope>NUCLEOTIDE SEQUENCE</scope>
    <source>
        <strain evidence="2">BLF_Eptnil</strain>
        <tissue evidence="2">Kidney</tissue>
    </source>
</reference>
<name>A0AA40HSV5_CNENI</name>
<evidence type="ECO:0000256" key="1">
    <source>
        <dbReference type="SAM" id="MobiDB-lite"/>
    </source>
</evidence>
<gene>
    <name evidence="2" type="ORF">QTO34_002748</name>
</gene>
<feature type="compositionally biased region" description="Acidic residues" evidence="1">
    <location>
        <begin position="73"/>
        <end position="82"/>
    </location>
</feature>
<feature type="region of interest" description="Disordered" evidence="1">
    <location>
        <begin position="58"/>
        <end position="129"/>
    </location>
</feature>
<dbReference type="EMBL" id="JAULJE010000012">
    <property type="protein sequence ID" value="KAK1336713.1"/>
    <property type="molecule type" value="Genomic_DNA"/>
</dbReference>
<dbReference type="Proteomes" id="UP001177744">
    <property type="component" value="Unassembled WGS sequence"/>
</dbReference>
<evidence type="ECO:0000313" key="2">
    <source>
        <dbReference type="EMBL" id="KAK1336713.1"/>
    </source>
</evidence>
<dbReference type="AlphaFoldDB" id="A0AA40HSV5"/>
<sequence length="193" mass="21328">MVLFLSSVPLELVDLQMDERGEIEAMPKLLPYDGDVTCDLKASEMTNEGEVQKVLSLQPAEGEEDSNASWEPCDGEELEEDLSSQPRYEPEDSIASWEPCDGEELEEDLSSPPRCEPVSGELAAPQMDRKENLKSLPVAHYPVMDKVFINHNFVPGAELPAGGNEKYACVMCFSNDMPEGPEARTESSEDVTQ</sequence>
<keyword evidence="3" id="KW-1185">Reference proteome</keyword>